<feature type="compositionally biased region" description="Basic and acidic residues" evidence="2">
    <location>
        <begin position="295"/>
        <end position="304"/>
    </location>
</feature>
<protein>
    <submittedName>
        <fullName evidence="3">Uncharacterized protein</fullName>
    </submittedName>
</protein>
<dbReference type="Proteomes" id="UP000230423">
    <property type="component" value="Unassembled WGS sequence"/>
</dbReference>
<evidence type="ECO:0000313" key="4">
    <source>
        <dbReference type="Proteomes" id="UP000230423"/>
    </source>
</evidence>
<accession>A0A2G9V315</accession>
<evidence type="ECO:0000256" key="1">
    <source>
        <dbReference type="SAM" id="Coils"/>
    </source>
</evidence>
<proteinExistence type="predicted"/>
<feature type="region of interest" description="Disordered" evidence="2">
    <location>
        <begin position="295"/>
        <end position="333"/>
    </location>
</feature>
<gene>
    <name evidence="3" type="ORF">TELCIR_01028</name>
</gene>
<sequence length="589" mass="68259">MYGVKPISPNFENFTRKPLTKEEPVGRYRRMTANEDAREFMERLYRNSRRALTERDLQNTLEADHFLLGKILKDCEVVTQEFKTLISTLIESEDYDKKFFMEACAWTRQTTELVCAMSYLKRDARILWDVYELLIESGFASTQSRRNFEHEPRPPDHRPISLDTTVAIIDSEAMHLTQLANEFRYTIGKEFKYFVQQPEKHEEEKKNLDDLRNTMEKAINNMENQITYDAQFEALKKEVQDIKQDISDKFEELKKDFQDSIEKIRETIETKMEVITEAQIQQLVKLQALEKYKRTRQESLKTADSDSESTSTVKKGSPLPPKRSRQESPKKVNEKMELLALSNKLDTFKDCNDRIYADEQLLVMDDNGNPLTCVFCQDKGKHQPNNCPSVRIASERKEILKRCQGCWFCLKNHIGTCTERGPCEYCGKASHNKALCEYGKSNYAAVIHSSKTCDSLMECDLHTESETDKRRYQPAVGQGIGTGMGKWTPLCSQGWEFNRGYPGAKNRLRFDQDVRDIGHAARIEAWLKAAELTPTWVWALVDLPETMHANYRENGRFLHLIQQKVPPCFFHAPVAMPKAEEHCAGKPDH</sequence>
<evidence type="ECO:0000313" key="3">
    <source>
        <dbReference type="EMBL" id="PIO76894.1"/>
    </source>
</evidence>
<keyword evidence="1" id="KW-0175">Coiled coil</keyword>
<name>A0A2G9V315_TELCI</name>
<dbReference type="EMBL" id="KZ345024">
    <property type="protein sequence ID" value="PIO76894.1"/>
    <property type="molecule type" value="Genomic_DNA"/>
</dbReference>
<evidence type="ECO:0000256" key="2">
    <source>
        <dbReference type="SAM" id="MobiDB-lite"/>
    </source>
</evidence>
<reference evidence="3 4" key="1">
    <citation type="submission" date="2015-09" db="EMBL/GenBank/DDBJ databases">
        <title>Draft genome of the parasitic nematode Teladorsagia circumcincta isolate WARC Sus (inbred).</title>
        <authorList>
            <person name="Mitreva M."/>
        </authorList>
    </citation>
    <scope>NUCLEOTIDE SEQUENCE [LARGE SCALE GENOMIC DNA]</scope>
    <source>
        <strain evidence="3 4">S</strain>
    </source>
</reference>
<feature type="coiled-coil region" evidence="1">
    <location>
        <begin position="201"/>
        <end position="256"/>
    </location>
</feature>
<dbReference type="OrthoDB" id="5849263at2759"/>
<keyword evidence="4" id="KW-1185">Reference proteome</keyword>
<feature type="compositionally biased region" description="Basic and acidic residues" evidence="2">
    <location>
        <begin position="324"/>
        <end position="333"/>
    </location>
</feature>
<dbReference type="AlphaFoldDB" id="A0A2G9V315"/>
<organism evidence="3 4">
    <name type="scientific">Teladorsagia circumcincta</name>
    <name type="common">Brown stomach worm</name>
    <name type="synonym">Ostertagia circumcincta</name>
    <dbReference type="NCBI Taxonomy" id="45464"/>
    <lineage>
        <taxon>Eukaryota</taxon>
        <taxon>Metazoa</taxon>
        <taxon>Ecdysozoa</taxon>
        <taxon>Nematoda</taxon>
        <taxon>Chromadorea</taxon>
        <taxon>Rhabditida</taxon>
        <taxon>Rhabditina</taxon>
        <taxon>Rhabditomorpha</taxon>
        <taxon>Strongyloidea</taxon>
        <taxon>Trichostrongylidae</taxon>
        <taxon>Teladorsagia</taxon>
    </lineage>
</organism>